<dbReference type="STRING" id="1396826.PHA8399_02277"/>
<feature type="domain" description="Inosine/uridine-preferring nucleoside hydrolase" evidence="3">
    <location>
        <begin position="4"/>
        <end position="295"/>
    </location>
</feature>
<keyword evidence="2 4" id="KW-0326">Glycosidase</keyword>
<evidence type="ECO:0000313" key="5">
    <source>
        <dbReference type="Proteomes" id="UP000051326"/>
    </source>
</evidence>
<dbReference type="InterPro" id="IPR023186">
    <property type="entry name" value="IUNH"/>
</dbReference>
<dbReference type="EC" id="3.2.-.-" evidence="4"/>
<proteinExistence type="predicted"/>
<dbReference type="GO" id="GO:0006152">
    <property type="term" value="P:purine nucleoside catabolic process"/>
    <property type="evidence" value="ECO:0007669"/>
    <property type="project" value="TreeGrafter"/>
</dbReference>
<dbReference type="AlphaFoldDB" id="A0A0P1H9R2"/>
<dbReference type="Gene3D" id="3.90.245.10">
    <property type="entry name" value="Ribonucleoside hydrolase-like"/>
    <property type="match status" value="1"/>
</dbReference>
<name>A0A0P1H9R2_9RHOB</name>
<dbReference type="SUPFAM" id="SSF53590">
    <property type="entry name" value="Nucleoside hydrolase"/>
    <property type="match status" value="1"/>
</dbReference>
<accession>A0A0P1H9R2</accession>
<dbReference type="RefSeq" id="WP_058286254.1">
    <property type="nucleotide sequence ID" value="NZ_CP081031.1"/>
</dbReference>
<evidence type="ECO:0000256" key="2">
    <source>
        <dbReference type="ARBA" id="ARBA00023295"/>
    </source>
</evidence>
<organism evidence="4 5">
    <name type="scientific">Leisingera aquaemixtae</name>
    <dbReference type="NCBI Taxonomy" id="1396826"/>
    <lineage>
        <taxon>Bacteria</taxon>
        <taxon>Pseudomonadati</taxon>
        <taxon>Pseudomonadota</taxon>
        <taxon>Alphaproteobacteria</taxon>
        <taxon>Rhodobacterales</taxon>
        <taxon>Roseobacteraceae</taxon>
        <taxon>Leisingera</taxon>
    </lineage>
</organism>
<dbReference type="Proteomes" id="UP000051326">
    <property type="component" value="Unassembled WGS sequence"/>
</dbReference>
<reference evidence="4 5" key="1">
    <citation type="submission" date="2015-09" db="EMBL/GenBank/DDBJ databases">
        <authorList>
            <consortium name="Swine Surveillance"/>
        </authorList>
    </citation>
    <scope>NUCLEOTIDE SEQUENCE [LARGE SCALE GENOMIC DNA]</scope>
    <source>
        <strain evidence="4 5">CECT 8399</strain>
    </source>
</reference>
<dbReference type="Pfam" id="PF01156">
    <property type="entry name" value="IU_nuc_hydro"/>
    <property type="match status" value="1"/>
</dbReference>
<keyword evidence="1 4" id="KW-0378">Hydrolase</keyword>
<dbReference type="InterPro" id="IPR001910">
    <property type="entry name" value="Inosine/uridine_hydrolase_dom"/>
</dbReference>
<dbReference type="CDD" id="cd02650">
    <property type="entry name" value="nuc_hydro_CaPnhB"/>
    <property type="match status" value="1"/>
</dbReference>
<dbReference type="PANTHER" id="PTHR12304:SF4">
    <property type="entry name" value="URIDINE NUCLEOSIDASE"/>
    <property type="match status" value="1"/>
</dbReference>
<dbReference type="InterPro" id="IPR036452">
    <property type="entry name" value="Ribo_hydro-like"/>
</dbReference>
<sequence>MVKLIIDTDPGIDDAMAIFYAAAAPDIDLLGLTTIFGNVTTATATRNALRLLEAAELDVPVAAGATVPLVLPPFNPSSHVHGDEGFGDIPAAEPKGKPLEEDAAAFLCRMAREHKGELVVCPIGPLTNIALAMQRDPEFIQNVKSIVVMGGSLEEGGNITPHAEANIYHDPHAADVVCQGGAKVVFVGLDVTHRILCLAEDFEAIAARSPELGGMLQEMSYFYLKFYHEVAGKNGCSLHDPAAVIACTHPELFGMRDVPLEVSCEGETSGATLAAPQSGRDPVKVCMTVDAEAVKSQFLKRLALLP</sequence>
<evidence type="ECO:0000256" key="1">
    <source>
        <dbReference type="ARBA" id="ARBA00022801"/>
    </source>
</evidence>
<protein>
    <submittedName>
        <fullName evidence="4">Pyrimidine-specific ribonucleoside hydrolase RihA</fullName>
        <ecNumber evidence="4">3.2.-.-</ecNumber>
    </submittedName>
</protein>
<dbReference type="PANTHER" id="PTHR12304">
    <property type="entry name" value="INOSINE-URIDINE PREFERRING NUCLEOSIDE HYDROLASE"/>
    <property type="match status" value="1"/>
</dbReference>
<gene>
    <name evidence="4" type="primary">rihA_1</name>
    <name evidence="4" type="ORF">PHA8399_02277</name>
</gene>
<evidence type="ECO:0000259" key="3">
    <source>
        <dbReference type="Pfam" id="PF01156"/>
    </source>
</evidence>
<evidence type="ECO:0000313" key="4">
    <source>
        <dbReference type="EMBL" id="CUI00151.1"/>
    </source>
</evidence>
<dbReference type="GO" id="GO:0005829">
    <property type="term" value="C:cytosol"/>
    <property type="evidence" value="ECO:0007669"/>
    <property type="project" value="TreeGrafter"/>
</dbReference>
<dbReference type="EMBL" id="CYSR01000022">
    <property type="protein sequence ID" value="CUI00151.1"/>
    <property type="molecule type" value="Genomic_DNA"/>
</dbReference>
<dbReference type="GO" id="GO:0008477">
    <property type="term" value="F:purine nucleosidase activity"/>
    <property type="evidence" value="ECO:0007669"/>
    <property type="project" value="TreeGrafter"/>
</dbReference>